<name>A0A8H7WG54_9HELO</name>
<feature type="compositionally biased region" description="Acidic residues" evidence="1">
    <location>
        <begin position="138"/>
        <end position="148"/>
    </location>
</feature>
<dbReference type="InterPro" id="IPR036866">
    <property type="entry name" value="RibonucZ/Hydroxyglut_hydro"/>
</dbReference>
<organism evidence="2 3">
    <name type="scientific">Cadophora malorum</name>
    <dbReference type="NCBI Taxonomy" id="108018"/>
    <lineage>
        <taxon>Eukaryota</taxon>
        <taxon>Fungi</taxon>
        <taxon>Dikarya</taxon>
        <taxon>Ascomycota</taxon>
        <taxon>Pezizomycotina</taxon>
        <taxon>Leotiomycetes</taxon>
        <taxon>Helotiales</taxon>
        <taxon>Ploettnerulaceae</taxon>
        <taxon>Cadophora</taxon>
    </lineage>
</organism>
<evidence type="ECO:0000256" key="1">
    <source>
        <dbReference type="SAM" id="MobiDB-lite"/>
    </source>
</evidence>
<dbReference type="Proteomes" id="UP000664132">
    <property type="component" value="Unassembled WGS sequence"/>
</dbReference>
<dbReference type="OrthoDB" id="9971601at2759"/>
<feature type="region of interest" description="Disordered" evidence="1">
    <location>
        <begin position="1"/>
        <end position="27"/>
    </location>
</feature>
<comment type="caution">
    <text evidence="2">The sequence shown here is derived from an EMBL/GenBank/DDBJ whole genome shotgun (WGS) entry which is preliminary data.</text>
</comment>
<evidence type="ECO:0000313" key="3">
    <source>
        <dbReference type="Proteomes" id="UP000664132"/>
    </source>
</evidence>
<feature type="region of interest" description="Disordered" evidence="1">
    <location>
        <begin position="122"/>
        <end position="161"/>
    </location>
</feature>
<feature type="compositionally biased region" description="Polar residues" evidence="1">
    <location>
        <begin position="1"/>
        <end position="12"/>
    </location>
</feature>
<keyword evidence="3" id="KW-1185">Reference proteome</keyword>
<proteinExistence type="predicted"/>
<protein>
    <submittedName>
        <fullName evidence="2">Uncharacterized protein</fullName>
    </submittedName>
</protein>
<gene>
    <name evidence="2" type="ORF">IFR04_002599</name>
</gene>
<dbReference type="EMBL" id="JAFJYH010000023">
    <property type="protein sequence ID" value="KAG4424195.1"/>
    <property type="molecule type" value="Genomic_DNA"/>
</dbReference>
<dbReference type="Gene3D" id="3.60.15.10">
    <property type="entry name" value="Ribonuclease Z/Hydroxyacylglutathione hydrolase-like"/>
    <property type="match status" value="1"/>
</dbReference>
<dbReference type="PANTHER" id="PTHR36142">
    <property type="entry name" value="METALLO-HYDROLASE/OXIDOREDUCTASE SUPERFAMILY PROTEIN"/>
    <property type="match status" value="1"/>
</dbReference>
<feature type="compositionally biased region" description="Basic and acidic residues" evidence="1">
    <location>
        <begin position="149"/>
        <end position="158"/>
    </location>
</feature>
<dbReference type="AlphaFoldDB" id="A0A8H7WG54"/>
<sequence>MSYSASPTSLSQYIEDMSHDDDSDPSTQLQQTLRESITRSLSSRRPLLTHLNADTTWLLSLPYPDPAPSNEGSVYYHMLIDPWLRGGQSDVAKFFSQQWHVEESAVQTIAELENIVRGIEDATKGQTHSPPHSSGESSDFEDYEEDDEERRIGVEKPKSMAPKSPIDAILVSHEFTDHMHKDTLLEAPPSIPVFAATKAASAIRSWKHFDFVGEIPRFGGDWRESSVNPLPEWVGISRVAYAGQDLLYYHSAVMVTFPSSDGLEGENGQAEAVIYTPHGILPANLAPVAKASPAIRTLALLHGLQDISLGAQLNMGAHNGLKVQRLLGAKYWVGTHDEVKRGGGIVSWFLDRKTISLKEAIEKEKEERGDEMKGSAVEGLKEVRFEDLGNGESLVLE</sequence>
<accession>A0A8H7WG54</accession>
<reference evidence="2" key="1">
    <citation type="submission" date="2021-02" db="EMBL/GenBank/DDBJ databases">
        <title>Genome sequence Cadophora malorum strain M34.</title>
        <authorList>
            <person name="Stefanovic E."/>
            <person name="Vu D."/>
            <person name="Scully C."/>
            <person name="Dijksterhuis J."/>
            <person name="Roader J."/>
            <person name="Houbraken J."/>
        </authorList>
    </citation>
    <scope>NUCLEOTIDE SEQUENCE</scope>
    <source>
        <strain evidence="2">M34</strain>
    </source>
</reference>
<evidence type="ECO:0000313" key="2">
    <source>
        <dbReference type="EMBL" id="KAG4424195.1"/>
    </source>
</evidence>
<dbReference type="PANTHER" id="PTHR36142:SF2">
    <property type="entry name" value="METALLO-HYDROLASE_OXIDOREDUCTASE SUPERFAMILY PROTEIN"/>
    <property type="match status" value="1"/>
</dbReference>